<organism evidence="2 3">
    <name type="scientific">Ensete ventricosum</name>
    <name type="common">Abyssinian banana</name>
    <name type="synonym">Musa ensete</name>
    <dbReference type="NCBI Taxonomy" id="4639"/>
    <lineage>
        <taxon>Eukaryota</taxon>
        <taxon>Viridiplantae</taxon>
        <taxon>Streptophyta</taxon>
        <taxon>Embryophyta</taxon>
        <taxon>Tracheophyta</taxon>
        <taxon>Spermatophyta</taxon>
        <taxon>Magnoliopsida</taxon>
        <taxon>Liliopsida</taxon>
        <taxon>Zingiberales</taxon>
        <taxon>Musaceae</taxon>
        <taxon>Ensete</taxon>
    </lineage>
</organism>
<dbReference type="AlphaFoldDB" id="A0AAV8QSX8"/>
<name>A0AAV8QSX8_ENSVE</name>
<protein>
    <submittedName>
        <fullName evidence="2">Uncharacterized protein</fullName>
    </submittedName>
</protein>
<evidence type="ECO:0000256" key="1">
    <source>
        <dbReference type="SAM" id="MobiDB-lite"/>
    </source>
</evidence>
<feature type="compositionally biased region" description="Pro residues" evidence="1">
    <location>
        <begin position="106"/>
        <end position="117"/>
    </location>
</feature>
<evidence type="ECO:0000313" key="2">
    <source>
        <dbReference type="EMBL" id="KAJ8484550.1"/>
    </source>
</evidence>
<feature type="region of interest" description="Disordered" evidence="1">
    <location>
        <begin position="96"/>
        <end position="125"/>
    </location>
</feature>
<reference evidence="2 3" key="1">
    <citation type="submission" date="2022-12" db="EMBL/GenBank/DDBJ databases">
        <title>Chromosome-scale assembly of the Ensete ventricosum genome.</title>
        <authorList>
            <person name="Dussert Y."/>
            <person name="Stocks J."/>
            <person name="Wendawek A."/>
            <person name="Woldeyes F."/>
            <person name="Nichols R.A."/>
            <person name="Borrell J.S."/>
        </authorList>
    </citation>
    <scope>NUCLEOTIDE SEQUENCE [LARGE SCALE GENOMIC DNA]</scope>
    <source>
        <strain evidence="3">cv. Maze</strain>
        <tissue evidence="2">Seeds</tissue>
    </source>
</reference>
<keyword evidence="3" id="KW-1185">Reference proteome</keyword>
<proteinExistence type="predicted"/>
<dbReference type="Proteomes" id="UP001222027">
    <property type="component" value="Unassembled WGS sequence"/>
</dbReference>
<dbReference type="EMBL" id="JAQQAF010000005">
    <property type="protein sequence ID" value="KAJ8484550.1"/>
    <property type="molecule type" value="Genomic_DNA"/>
</dbReference>
<evidence type="ECO:0000313" key="3">
    <source>
        <dbReference type="Proteomes" id="UP001222027"/>
    </source>
</evidence>
<accession>A0AAV8QSX8</accession>
<sequence>MAEQVGGYFNEAAVVAGRERGNRVDRATCIHGFRTRGDRGFVLVAVYTPGSTAQASALRFAKIRIPSTKHGSQSTVLVTGIKGAAFSRTAFPRTVLPSAPELRRPPQIPTPGSPLGPPDHQRYRPVRSRNDAVNAAEKNRYIWRREIDGRAFLTRIPNRGVQLFPSKRPDRSLDRLPESPKSVKRFKGGIGFAFIESTAELGGWGVASGRCGSSFKAKDHVLIAVEGCRPAEMCGFSDP</sequence>
<comment type="caution">
    <text evidence="2">The sequence shown here is derived from an EMBL/GenBank/DDBJ whole genome shotgun (WGS) entry which is preliminary data.</text>
</comment>
<gene>
    <name evidence="2" type="ORF">OPV22_017035</name>
</gene>